<dbReference type="Proteomes" id="UP000534677">
    <property type="component" value="Unassembled WGS sequence"/>
</dbReference>
<dbReference type="RefSeq" id="WP_185710039.1">
    <property type="nucleotide sequence ID" value="NZ_JAAXCZ010000018.1"/>
</dbReference>
<keyword evidence="2" id="KW-0812">Transmembrane</keyword>
<feature type="transmembrane region" description="Helical" evidence="2">
    <location>
        <begin position="238"/>
        <end position="264"/>
    </location>
</feature>
<feature type="transmembrane region" description="Helical" evidence="2">
    <location>
        <begin position="141"/>
        <end position="172"/>
    </location>
</feature>
<accession>A0ABR6TF17</accession>
<feature type="transmembrane region" description="Helical" evidence="2">
    <location>
        <begin position="96"/>
        <end position="121"/>
    </location>
</feature>
<evidence type="ECO:0000256" key="2">
    <source>
        <dbReference type="SAM" id="Phobius"/>
    </source>
</evidence>
<proteinExistence type="predicted"/>
<organism evidence="3 4">
    <name type="scientific">Pseudomonas cremoris</name>
    <dbReference type="NCBI Taxonomy" id="2724178"/>
    <lineage>
        <taxon>Bacteria</taxon>
        <taxon>Pseudomonadati</taxon>
        <taxon>Pseudomonadota</taxon>
        <taxon>Gammaproteobacteria</taxon>
        <taxon>Pseudomonadales</taxon>
        <taxon>Pseudomonadaceae</taxon>
        <taxon>Pseudomonas</taxon>
    </lineage>
</organism>
<sequence length="311" mass="32961">MAEQQSLIWLGVQFLMLLLIPAGVICLQRVSTKVLVKRSFHLHAATGVIGTPLHELSHFIACVVFGMRVLKVKLYSPDPHTGLLGYVQFAYKPNSLVHMVGLLVQGIAPVVMGYSIISFLLPTTSSEIDLPFRSASTPYELGINAAWSVTVGAFVSGEWAGCVTGLLALVIGLHAVPSVSDLKLALRGGVCVLLVLTAFGLISQVEVPASVPAAPIFRLLQVKIFAWGCIGLDMATEAVTMICCIASLSTLLLQILPSVLVGVLGRIRRLSEPAGANMCGSVSSSTTFEPFRKSPPSPETIDGETGRVDPG</sequence>
<protein>
    <submittedName>
        <fullName evidence="3">Uncharacterized protein</fullName>
    </submittedName>
</protein>
<gene>
    <name evidence="3" type="ORF">HF209_26635</name>
</gene>
<feature type="region of interest" description="Disordered" evidence="1">
    <location>
        <begin position="281"/>
        <end position="311"/>
    </location>
</feature>
<keyword evidence="4" id="KW-1185">Reference proteome</keyword>
<evidence type="ECO:0000256" key="1">
    <source>
        <dbReference type="SAM" id="MobiDB-lite"/>
    </source>
</evidence>
<reference evidence="3 4" key="1">
    <citation type="submission" date="2020-04" db="EMBL/GenBank/DDBJ databases">
        <title>Pseudomonas crami sp. nov., a novel proteolytic bacterial species isolated from cream.</title>
        <authorList>
            <person name="Hofmann K."/>
            <person name="Woller A."/>
            <person name="Huptas C."/>
            <person name="Wenning M."/>
            <person name="Scherer S."/>
            <person name="Doll E.V."/>
        </authorList>
    </citation>
    <scope>NUCLEOTIDE SEQUENCE [LARGE SCALE GENOMIC DNA]</scope>
    <source>
        <strain evidence="3 4">WS 5096</strain>
    </source>
</reference>
<feature type="transmembrane region" description="Helical" evidence="2">
    <location>
        <begin position="6"/>
        <end position="27"/>
    </location>
</feature>
<feature type="transmembrane region" description="Helical" evidence="2">
    <location>
        <begin position="184"/>
        <end position="202"/>
    </location>
</feature>
<keyword evidence="2" id="KW-1133">Transmembrane helix</keyword>
<dbReference type="EMBL" id="JAAXCZ010000018">
    <property type="protein sequence ID" value="MBC2384525.1"/>
    <property type="molecule type" value="Genomic_DNA"/>
</dbReference>
<keyword evidence="2" id="KW-0472">Membrane</keyword>
<comment type="caution">
    <text evidence="3">The sequence shown here is derived from an EMBL/GenBank/DDBJ whole genome shotgun (WGS) entry which is preliminary data.</text>
</comment>
<name>A0ABR6TF17_9PSED</name>
<evidence type="ECO:0000313" key="3">
    <source>
        <dbReference type="EMBL" id="MBC2384525.1"/>
    </source>
</evidence>
<evidence type="ECO:0000313" key="4">
    <source>
        <dbReference type="Proteomes" id="UP000534677"/>
    </source>
</evidence>